<organism evidence="3 4">
    <name type="scientific">Kingella potus</name>
    <dbReference type="NCBI Taxonomy" id="265175"/>
    <lineage>
        <taxon>Bacteria</taxon>
        <taxon>Pseudomonadati</taxon>
        <taxon>Pseudomonadota</taxon>
        <taxon>Betaproteobacteria</taxon>
        <taxon>Neisseriales</taxon>
        <taxon>Neisseriaceae</taxon>
        <taxon>Kingella</taxon>
    </lineage>
</organism>
<dbReference type="Gene3D" id="3.30.110.70">
    <property type="entry name" value="Hypothetical protein apc22750. Chain B"/>
    <property type="match status" value="1"/>
</dbReference>
<sequence length="166" mass="17947">MNQPDTASIILAAWPLWLPLILLAAAAFIGRYNAKKHLADLAEREAALAHIALISVKHPPSDFYEGELVYGSVVLSGDRFSRVIAFLRKIIGGHIGVYETLIERARREGILRMKEKAAALGADTVYNVKLDTITLSPPTQPNNGGQAGTVEILAYGTAGKTKRQAV</sequence>
<evidence type="ECO:0000313" key="4">
    <source>
        <dbReference type="Proteomes" id="UP000254293"/>
    </source>
</evidence>
<evidence type="ECO:0000313" key="3">
    <source>
        <dbReference type="EMBL" id="STR03351.1"/>
    </source>
</evidence>
<feature type="transmembrane region" description="Helical" evidence="2">
    <location>
        <begin position="6"/>
        <end position="29"/>
    </location>
</feature>
<evidence type="ECO:0000256" key="1">
    <source>
        <dbReference type="ARBA" id="ARBA00010751"/>
    </source>
</evidence>
<name>A0A377R4D4_9NEIS</name>
<dbReference type="PANTHER" id="PTHR34068:SF2">
    <property type="entry name" value="UPF0145 PROTEIN SCO3412"/>
    <property type="match status" value="1"/>
</dbReference>
<keyword evidence="4" id="KW-1185">Reference proteome</keyword>
<dbReference type="AlphaFoldDB" id="A0A377R4D4"/>
<dbReference type="RefSeq" id="WP_115309224.1">
    <property type="nucleotide sequence ID" value="NZ_UGJJ01000003.1"/>
</dbReference>
<dbReference type="EMBL" id="UGJJ01000003">
    <property type="protein sequence ID" value="STR03351.1"/>
    <property type="molecule type" value="Genomic_DNA"/>
</dbReference>
<comment type="similarity">
    <text evidence="1">Belongs to the UPF0145 family.</text>
</comment>
<dbReference type="OrthoDB" id="530049at2"/>
<keyword evidence="2" id="KW-0472">Membrane</keyword>
<dbReference type="SUPFAM" id="SSF117782">
    <property type="entry name" value="YbjQ-like"/>
    <property type="match status" value="1"/>
</dbReference>
<dbReference type="PANTHER" id="PTHR34068">
    <property type="entry name" value="UPF0145 PROTEIN YBJQ"/>
    <property type="match status" value="1"/>
</dbReference>
<reference evidence="3 4" key="1">
    <citation type="submission" date="2018-06" db="EMBL/GenBank/DDBJ databases">
        <authorList>
            <consortium name="Pathogen Informatics"/>
            <person name="Doyle S."/>
        </authorList>
    </citation>
    <scope>NUCLEOTIDE SEQUENCE [LARGE SCALE GENOMIC DNA]</scope>
    <source>
        <strain evidence="3 4">NCTC13336</strain>
    </source>
</reference>
<keyword evidence="2" id="KW-0812">Transmembrane</keyword>
<dbReference type="InterPro" id="IPR002765">
    <property type="entry name" value="UPF0145_YbjQ-like"/>
</dbReference>
<protein>
    <submittedName>
        <fullName evidence="3">Domain of uncharacterized function (DUF74)</fullName>
    </submittedName>
</protein>
<accession>A0A377R4D4</accession>
<proteinExistence type="inferred from homology"/>
<evidence type="ECO:0000256" key="2">
    <source>
        <dbReference type="SAM" id="Phobius"/>
    </source>
</evidence>
<dbReference type="InterPro" id="IPR035439">
    <property type="entry name" value="UPF0145_dom_sf"/>
</dbReference>
<dbReference type="Proteomes" id="UP000254293">
    <property type="component" value="Unassembled WGS sequence"/>
</dbReference>
<keyword evidence="2" id="KW-1133">Transmembrane helix</keyword>
<dbReference type="Pfam" id="PF01906">
    <property type="entry name" value="YbjQ_1"/>
    <property type="match status" value="1"/>
</dbReference>
<gene>
    <name evidence="3" type="primary">ybjQ</name>
    <name evidence="3" type="ORF">NCTC13336_02272</name>
</gene>